<accession>A0A445AE27</accession>
<evidence type="ECO:0008006" key="4">
    <source>
        <dbReference type="Google" id="ProtNLM"/>
    </source>
</evidence>
<keyword evidence="3" id="KW-1185">Reference proteome</keyword>
<name>A0A445AE27_ARAHY</name>
<protein>
    <recommendedName>
        <fullName evidence="4">Secreted protein</fullName>
    </recommendedName>
</protein>
<gene>
    <name evidence="2" type="ORF">Ahy_B02g058197</name>
</gene>
<sequence length="103" mass="11778">MQRYVKCHIMLLFSTVLFGDKSGACVWRSACLAQLYKSLCRASRFDCKEIDGPLTLLHIGLDPSPISSVGSSGTPQLANRWRNWERGDRCFRYLQGYQTRESK</sequence>
<evidence type="ECO:0000256" key="1">
    <source>
        <dbReference type="SAM" id="SignalP"/>
    </source>
</evidence>
<comment type="caution">
    <text evidence="2">The sequence shown here is derived from an EMBL/GenBank/DDBJ whole genome shotgun (WGS) entry which is preliminary data.</text>
</comment>
<feature type="chain" id="PRO_5019182558" description="Secreted protein" evidence="1">
    <location>
        <begin position="24"/>
        <end position="103"/>
    </location>
</feature>
<keyword evidence="1" id="KW-0732">Signal</keyword>
<evidence type="ECO:0000313" key="2">
    <source>
        <dbReference type="EMBL" id="RYR24680.1"/>
    </source>
</evidence>
<dbReference type="Proteomes" id="UP000289738">
    <property type="component" value="Chromosome B02"/>
</dbReference>
<organism evidence="2 3">
    <name type="scientific">Arachis hypogaea</name>
    <name type="common">Peanut</name>
    <dbReference type="NCBI Taxonomy" id="3818"/>
    <lineage>
        <taxon>Eukaryota</taxon>
        <taxon>Viridiplantae</taxon>
        <taxon>Streptophyta</taxon>
        <taxon>Embryophyta</taxon>
        <taxon>Tracheophyta</taxon>
        <taxon>Spermatophyta</taxon>
        <taxon>Magnoliopsida</taxon>
        <taxon>eudicotyledons</taxon>
        <taxon>Gunneridae</taxon>
        <taxon>Pentapetalae</taxon>
        <taxon>rosids</taxon>
        <taxon>fabids</taxon>
        <taxon>Fabales</taxon>
        <taxon>Fabaceae</taxon>
        <taxon>Papilionoideae</taxon>
        <taxon>50 kb inversion clade</taxon>
        <taxon>dalbergioids sensu lato</taxon>
        <taxon>Dalbergieae</taxon>
        <taxon>Pterocarpus clade</taxon>
        <taxon>Arachis</taxon>
    </lineage>
</organism>
<proteinExistence type="predicted"/>
<dbReference type="EMBL" id="SDMP01000012">
    <property type="protein sequence ID" value="RYR24680.1"/>
    <property type="molecule type" value="Genomic_DNA"/>
</dbReference>
<feature type="signal peptide" evidence="1">
    <location>
        <begin position="1"/>
        <end position="23"/>
    </location>
</feature>
<reference evidence="2 3" key="1">
    <citation type="submission" date="2019-01" db="EMBL/GenBank/DDBJ databases">
        <title>Sequencing of cultivated peanut Arachis hypogaea provides insights into genome evolution and oil improvement.</title>
        <authorList>
            <person name="Chen X."/>
        </authorList>
    </citation>
    <scope>NUCLEOTIDE SEQUENCE [LARGE SCALE GENOMIC DNA]</scope>
    <source>
        <strain evidence="3">cv. Fuhuasheng</strain>
        <tissue evidence="2">Leaves</tissue>
    </source>
</reference>
<evidence type="ECO:0000313" key="3">
    <source>
        <dbReference type="Proteomes" id="UP000289738"/>
    </source>
</evidence>
<dbReference type="AlphaFoldDB" id="A0A445AE27"/>